<keyword evidence="9" id="KW-1185">Reference proteome</keyword>
<feature type="transmembrane region" description="Helical" evidence="6">
    <location>
        <begin position="456"/>
        <end position="479"/>
    </location>
</feature>
<evidence type="ECO:0000256" key="6">
    <source>
        <dbReference type="SAM" id="Phobius"/>
    </source>
</evidence>
<dbReference type="Pfam" id="PF09924">
    <property type="entry name" value="LPG_synthase_C"/>
    <property type="match status" value="1"/>
</dbReference>
<dbReference type="RefSeq" id="WP_056944145.1">
    <property type="nucleotide sequence ID" value="NZ_AZDT01000027.1"/>
</dbReference>
<feature type="transmembrane region" description="Helical" evidence="6">
    <location>
        <begin position="177"/>
        <end position="194"/>
    </location>
</feature>
<dbReference type="InterPro" id="IPR024320">
    <property type="entry name" value="LPG_synthase_C"/>
</dbReference>
<evidence type="ECO:0000256" key="1">
    <source>
        <dbReference type="ARBA" id="ARBA00004651"/>
    </source>
</evidence>
<feature type="transmembrane region" description="Helical" evidence="6">
    <location>
        <begin position="295"/>
        <end position="313"/>
    </location>
</feature>
<evidence type="ECO:0000256" key="5">
    <source>
        <dbReference type="ARBA" id="ARBA00023136"/>
    </source>
</evidence>
<evidence type="ECO:0000256" key="2">
    <source>
        <dbReference type="ARBA" id="ARBA00022475"/>
    </source>
</evidence>
<evidence type="ECO:0000259" key="7">
    <source>
        <dbReference type="Pfam" id="PF09924"/>
    </source>
</evidence>
<dbReference type="PANTHER" id="PTHR34697:SF2">
    <property type="entry name" value="PHOSPHATIDYLGLYCEROL LYSYLTRANSFERASE"/>
    <property type="match status" value="1"/>
</dbReference>
<feature type="transmembrane region" description="Helical" evidence="6">
    <location>
        <begin position="104"/>
        <end position="125"/>
    </location>
</feature>
<dbReference type="PATRIC" id="fig|1423773.3.peg.1687"/>
<dbReference type="Proteomes" id="UP000051162">
    <property type="component" value="Unassembled WGS sequence"/>
</dbReference>
<dbReference type="STRING" id="1423773.FD30_GL001643"/>
<accession>A0A0R1JXQ1</accession>
<keyword evidence="2" id="KW-1003">Cell membrane</keyword>
<proteinExistence type="predicted"/>
<comment type="subcellular location">
    <subcellularLocation>
        <location evidence="1">Cell membrane</location>
        <topology evidence="1">Multi-pass membrane protein</topology>
    </subcellularLocation>
</comment>
<evidence type="ECO:0000313" key="9">
    <source>
        <dbReference type="Proteomes" id="UP000051162"/>
    </source>
</evidence>
<feature type="transmembrane region" description="Helical" evidence="6">
    <location>
        <begin position="424"/>
        <end position="444"/>
    </location>
</feature>
<keyword evidence="5 6" id="KW-0472">Membrane</keyword>
<feature type="transmembrane region" description="Helical" evidence="6">
    <location>
        <begin position="370"/>
        <end position="389"/>
    </location>
</feature>
<feature type="domain" description="Phosphatidylglycerol lysyltransferase C-terminal" evidence="7">
    <location>
        <begin position="539"/>
        <end position="835"/>
    </location>
</feature>
<evidence type="ECO:0000256" key="4">
    <source>
        <dbReference type="ARBA" id="ARBA00022989"/>
    </source>
</evidence>
<dbReference type="NCBIfam" id="NF033480">
    <property type="entry name" value="bifunc_MprF"/>
    <property type="match status" value="1"/>
</dbReference>
<protein>
    <submittedName>
        <fullName evidence="8">Lysyl-tRNA synthetase (Class II)</fullName>
    </submittedName>
</protein>
<dbReference type="GO" id="GO:0016755">
    <property type="term" value="F:aminoacyltransferase activity"/>
    <property type="evidence" value="ECO:0007669"/>
    <property type="project" value="TreeGrafter"/>
</dbReference>
<dbReference type="SUPFAM" id="SSF55729">
    <property type="entry name" value="Acyl-CoA N-acyltransferases (Nat)"/>
    <property type="match status" value="1"/>
</dbReference>
<feature type="transmembrane region" description="Helical" evidence="6">
    <location>
        <begin position="333"/>
        <end position="354"/>
    </location>
</feature>
<comment type="caution">
    <text evidence="8">The sequence shown here is derived from an EMBL/GenBank/DDBJ whole genome shotgun (WGS) entry which is preliminary data.</text>
</comment>
<dbReference type="GO" id="GO:0055091">
    <property type="term" value="P:phospholipid homeostasis"/>
    <property type="evidence" value="ECO:0007669"/>
    <property type="project" value="TreeGrafter"/>
</dbReference>
<feature type="transmembrane region" description="Helical" evidence="6">
    <location>
        <begin position="214"/>
        <end position="236"/>
    </location>
</feature>
<name>A0A0R1JXQ1_9LACO</name>
<gene>
    <name evidence="8" type="ORF">FD30_GL001643</name>
</gene>
<feature type="transmembrane region" description="Helical" evidence="6">
    <location>
        <begin position="499"/>
        <end position="521"/>
    </location>
</feature>
<dbReference type="AlphaFoldDB" id="A0A0R1JXQ1"/>
<keyword evidence="8" id="KW-0030">Aminoacyl-tRNA synthetase</keyword>
<dbReference type="EMBL" id="AZDT01000027">
    <property type="protein sequence ID" value="KRK76013.1"/>
    <property type="molecule type" value="Genomic_DNA"/>
</dbReference>
<dbReference type="InterPro" id="IPR016181">
    <property type="entry name" value="Acyl_CoA_acyltransferase"/>
</dbReference>
<keyword evidence="4 6" id="KW-1133">Transmembrane helix</keyword>
<dbReference type="GO" id="GO:0004812">
    <property type="term" value="F:aminoacyl-tRNA ligase activity"/>
    <property type="evidence" value="ECO:0007669"/>
    <property type="project" value="UniProtKB-KW"/>
</dbReference>
<feature type="transmembrane region" description="Helical" evidence="6">
    <location>
        <begin position="23"/>
        <end position="40"/>
    </location>
</feature>
<evidence type="ECO:0000313" key="8">
    <source>
        <dbReference type="EMBL" id="KRK76013.1"/>
    </source>
</evidence>
<sequence length="882" mass="99447">MKGEIAVGVANVWQRLMAWVQKRLTLIKGVFLLSVLLLVIRELGRIGHEISGEQVRSALSALSPMMIVLLAVVGFIAVLPMMVYDFTIVEFLPGHFSKGYIFRSGWVTNTFTNLAGMGGLLGASLRANFYAQSATKKQVVYAISKIALFLLAGLSIACWVALIMMFGFQVGTVYQGYWFWLLGGGLYFPGLFIFTRVNDSAFFSDLTWSRELRLILGSTLEWGSCALFFLLIGWTLELPLDFAAVFPMFVVASVAGVISMIPGGLGSFDVFMIFGLGLLGVSRSDAAGWLLLYRLFYYILPFGVGVGLFVHDAGHRLNRYLAGLPVAILRRGALLFVTTFMYFSGVMMLLYATIPDVVLSNQLYMRLVPYMFYFLSQVSNLVMAFLLIGLARGIGARVSRAFWPTFAVLVLAIGYTLWRENFPVGLAVLLGLVLVCLVLAKPELSRQSFHYSWGGLLVDGSIYVGTFLLYTVLGLYAFQGGKHRFFHLLQAWLPASTQVWLNGLGGLLIALVILLTINRFLSATQAPWLQQPFDAERVRRLIQRFGGNEVSHLAFLRDKQTYFYQVDGEDRLLFLFRQKADKLLVMGEPIGQQADLLPALQEFMRTADQAGLRLVFYEISEELTLRLHEMGFDFIKVGEEGHVDLTQFTLAGKARRGERALVNKFNRENYHFEILQPPLSDQQYRDLQAISDSWLGDETEKSFSMGFFDREYLDEAPIAVMTDAEGQMVAFANLMPTGNHQMTSIDLMRSSQAAPSGMMDGLFVYLFQTCQQQGYTSFNLGMAPLANVGVSEFSFIEERLAHLIYQYGSTFYSFQGLRAYKEKYVTEWQPKYLAYRRRESLIFTMLQLMQVINRPGAAVKGKLEPKWLSRLLVDEVNWQNRQ</sequence>
<reference evidence="8 9" key="1">
    <citation type="journal article" date="2015" name="Genome Announc.">
        <title>Expanding the biotechnology potential of lactobacilli through comparative genomics of 213 strains and associated genera.</title>
        <authorList>
            <person name="Sun Z."/>
            <person name="Harris H.M."/>
            <person name="McCann A."/>
            <person name="Guo C."/>
            <person name="Argimon S."/>
            <person name="Zhang W."/>
            <person name="Yang X."/>
            <person name="Jeffery I.B."/>
            <person name="Cooney J.C."/>
            <person name="Kagawa T.F."/>
            <person name="Liu W."/>
            <person name="Song Y."/>
            <person name="Salvetti E."/>
            <person name="Wrobel A."/>
            <person name="Rasinkangas P."/>
            <person name="Parkhill J."/>
            <person name="Rea M.C."/>
            <person name="O'Sullivan O."/>
            <person name="Ritari J."/>
            <person name="Douillard F.P."/>
            <person name="Paul Ross R."/>
            <person name="Yang R."/>
            <person name="Briner A.E."/>
            <person name="Felis G.E."/>
            <person name="de Vos W.M."/>
            <person name="Barrangou R."/>
            <person name="Klaenhammer T.R."/>
            <person name="Caufield P.W."/>
            <person name="Cui Y."/>
            <person name="Zhang H."/>
            <person name="O'Toole P.W."/>
        </authorList>
    </citation>
    <scope>NUCLEOTIDE SEQUENCE [LARGE SCALE GENOMIC DNA]</scope>
    <source>
        <strain evidence="8 9">DSM 19117</strain>
    </source>
</reference>
<feature type="transmembrane region" description="Helical" evidence="6">
    <location>
        <begin position="61"/>
        <end position="84"/>
    </location>
</feature>
<keyword evidence="3 6" id="KW-0812">Transmembrane</keyword>
<keyword evidence="8" id="KW-0436">Ligase</keyword>
<feature type="transmembrane region" description="Helical" evidence="6">
    <location>
        <begin position="146"/>
        <end position="171"/>
    </location>
</feature>
<dbReference type="GO" id="GO:0005886">
    <property type="term" value="C:plasma membrane"/>
    <property type="evidence" value="ECO:0007669"/>
    <property type="project" value="UniProtKB-SubCell"/>
</dbReference>
<evidence type="ECO:0000256" key="3">
    <source>
        <dbReference type="ARBA" id="ARBA00022692"/>
    </source>
</evidence>
<feature type="transmembrane region" description="Helical" evidence="6">
    <location>
        <begin position="401"/>
        <end position="418"/>
    </location>
</feature>
<dbReference type="InterPro" id="IPR051211">
    <property type="entry name" value="PG_lysyltransferase"/>
</dbReference>
<dbReference type="PANTHER" id="PTHR34697">
    <property type="entry name" value="PHOSPHATIDYLGLYCEROL LYSYLTRANSFERASE"/>
    <property type="match status" value="1"/>
</dbReference>
<organism evidence="8 9">
    <name type="scientific">Levilactobacillus namurensis DSM 19117</name>
    <dbReference type="NCBI Taxonomy" id="1423773"/>
    <lineage>
        <taxon>Bacteria</taxon>
        <taxon>Bacillati</taxon>
        <taxon>Bacillota</taxon>
        <taxon>Bacilli</taxon>
        <taxon>Lactobacillales</taxon>
        <taxon>Lactobacillaceae</taxon>
        <taxon>Levilactobacillus</taxon>
    </lineage>
</organism>